<dbReference type="PANTHER" id="PTHR11530">
    <property type="entry name" value="D-AMINO ACID OXIDASE"/>
    <property type="match status" value="1"/>
</dbReference>
<keyword evidence="3" id="KW-0274">FAD</keyword>
<organism evidence="6 7">
    <name type="scientific">Heliocybe sulcata</name>
    <dbReference type="NCBI Taxonomy" id="5364"/>
    <lineage>
        <taxon>Eukaryota</taxon>
        <taxon>Fungi</taxon>
        <taxon>Dikarya</taxon>
        <taxon>Basidiomycota</taxon>
        <taxon>Agaricomycotina</taxon>
        <taxon>Agaricomycetes</taxon>
        <taxon>Gloeophyllales</taxon>
        <taxon>Gloeophyllaceae</taxon>
        <taxon>Heliocybe</taxon>
    </lineage>
</organism>
<comment type="cofactor">
    <cofactor evidence="1">
        <name>FAD</name>
        <dbReference type="ChEBI" id="CHEBI:57692"/>
    </cofactor>
</comment>
<evidence type="ECO:0000256" key="2">
    <source>
        <dbReference type="ARBA" id="ARBA00022630"/>
    </source>
</evidence>
<evidence type="ECO:0000256" key="3">
    <source>
        <dbReference type="ARBA" id="ARBA00022827"/>
    </source>
</evidence>
<dbReference type="PANTHER" id="PTHR11530:SF11">
    <property type="entry name" value="D-ASPARTATE OXIDASE"/>
    <property type="match status" value="1"/>
</dbReference>
<dbReference type="GO" id="GO:0005737">
    <property type="term" value="C:cytoplasm"/>
    <property type="evidence" value="ECO:0007669"/>
    <property type="project" value="TreeGrafter"/>
</dbReference>
<evidence type="ECO:0000256" key="1">
    <source>
        <dbReference type="ARBA" id="ARBA00001974"/>
    </source>
</evidence>
<proteinExistence type="predicted"/>
<accession>A0A5C3N6C1</accession>
<dbReference type="GO" id="GO:0071949">
    <property type="term" value="F:FAD binding"/>
    <property type="evidence" value="ECO:0007669"/>
    <property type="project" value="InterPro"/>
</dbReference>
<dbReference type="STRING" id="5364.A0A5C3N6C1"/>
<keyword evidence="4" id="KW-0560">Oxidoreductase</keyword>
<dbReference type="InterPro" id="IPR023209">
    <property type="entry name" value="DAO"/>
</dbReference>
<keyword evidence="2" id="KW-0285">Flavoprotein</keyword>
<evidence type="ECO:0000313" key="7">
    <source>
        <dbReference type="Proteomes" id="UP000305948"/>
    </source>
</evidence>
<dbReference type="AlphaFoldDB" id="A0A5C3N6C1"/>
<dbReference type="GO" id="GO:0019478">
    <property type="term" value="P:D-amino acid catabolic process"/>
    <property type="evidence" value="ECO:0007669"/>
    <property type="project" value="TreeGrafter"/>
</dbReference>
<dbReference type="Gene3D" id="3.30.9.10">
    <property type="entry name" value="D-Amino Acid Oxidase, subunit A, domain 2"/>
    <property type="match status" value="1"/>
</dbReference>
<reference evidence="6 7" key="1">
    <citation type="journal article" date="2019" name="Nat. Ecol. Evol.">
        <title>Megaphylogeny resolves global patterns of mushroom evolution.</title>
        <authorList>
            <person name="Varga T."/>
            <person name="Krizsan K."/>
            <person name="Foldi C."/>
            <person name="Dima B."/>
            <person name="Sanchez-Garcia M."/>
            <person name="Sanchez-Ramirez S."/>
            <person name="Szollosi G.J."/>
            <person name="Szarkandi J.G."/>
            <person name="Papp V."/>
            <person name="Albert L."/>
            <person name="Andreopoulos W."/>
            <person name="Angelini C."/>
            <person name="Antonin V."/>
            <person name="Barry K.W."/>
            <person name="Bougher N.L."/>
            <person name="Buchanan P."/>
            <person name="Buyck B."/>
            <person name="Bense V."/>
            <person name="Catcheside P."/>
            <person name="Chovatia M."/>
            <person name="Cooper J."/>
            <person name="Damon W."/>
            <person name="Desjardin D."/>
            <person name="Finy P."/>
            <person name="Geml J."/>
            <person name="Haridas S."/>
            <person name="Hughes K."/>
            <person name="Justo A."/>
            <person name="Karasinski D."/>
            <person name="Kautmanova I."/>
            <person name="Kiss B."/>
            <person name="Kocsube S."/>
            <person name="Kotiranta H."/>
            <person name="LaButti K.M."/>
            <person name="Lechner B.E."/>
            <person name="Liimatainen K."/>
            <person name="Lipzen A."/>
            <person name="Lukacs Z."/>
            <person name="Mihaltcheva S."/>
            <person name="Morgado L.N."/>
            <person name="Niskanen T."/>
            <person name="Noordeloos M.E."/>
            <person name="Ohm R.A."/>
            <person name="Ortiz-Santana B."/>
            <person name="Ovrebo C."/>
            <person name="Racz N."/>
            <person name="Riley R."/>
            <person name="Savchenko A."/>
            <person name="Shiryaev A."/>
            <person name="Soop K."/>
            <person name="Spirin V."/>
            <person name="Szebenyi C."/>
            <person name="Tomsovsky M."/>
            <person name="Tulloss R.E."/>
            <person name="Uehling J."/>
            <person name="Grigoriev I.V."/>
            <person name="Vagvolgyi C."/>
            <person name="Papp T."/>
            <person name="Martin F.M."/>
            <person name="Miettinen O."/>
            <person name="Hibbett D.S."/>
            <person name="Nagy L.G."/>
        </authorList>
    </citation>
    <scope>NUCLEOTIDE SEQUENCE [LARGE SCALE GENOMIC DNA]</scope>
    <source>
        <strain evidence="6 7">OMC1185</strain>
    </source>
</reference>
<dbReference type="OrthoDB" id="2015447at2759"/>
<dbReference type="GO" id="GO:0003884">
    <property type="term" value="F:D-amino-acid oxidase activity"/>
    <property type="evidence" value="ECO:0007669"/>
    <property type="project" value="InterPro"/>
</dbReference>
<evidence type="ECO:0000256" key="5">
    <source>
        <dbReference type="SAM" id="MobiDB-lite"/>
    </source>
</evidence>
<gene>
    <name evidence="6" type="ORF">OE88DRAFT_1659733</name>
</gene>
<name>A0A5C3N6C1_9AGAM</name>
<keyword evidence="7" id="KW-1185">Reference proteome</keyword>
<evidence type="ECO:0000256" key="4">
    <source>
        <dbReference type="ARBA" id="ARBA00023002"/>
    </source>
</evidence>
<evidence type="ECO:0000313" key="6">
    <source>
        <dbReference type="EMBL" id="TFK51608.1"/>
    </source>
</evidence>
<feature type="region of interest" description="Disordered" evidence="5">
    <location>
        <begin position="1"/>
        <end position="26"/>
    </location>
</feature>
<dbReference type="EMBL" id="ML213511">
    <property type="protein sequence ID" value="TFK51608.1"/>
    <property type="molecule type" value="Genomic_DNA"/>
</dbReference>
<protein>
    <submittedName>
        <fullName evidence="6">Uncharacterized protein</fullName>
    </submittedName>
</protein>
<sequence length="154" mass="16490">MPDVCSSRSPPGQLPHRKSITVPHHGPIRAAPASNAKIGITYTSLVLTPSTYLTYLTSLFHASPNVAFVRQTISDLADLLPLCSDVLVNATGVGAGRLNSINDPLVEPVRGQTMVIRRPAIDHMTLRSGIDYCDVILRGDRTAVIGGIKEHGKT</sequence>
<dbReference type="Proteomes" id="UP000305948">
    <property type="component" value="Unassembled WGS sequence"/>
</dbReference>
<feature type="compositionally biased region" description="Polar residues" evidence="5">
    <location>
        <begin position="1"/>
        <end position="10"/>
    </location>
</feature>
<dbReference type="Gene3D" id="3.40.50.720">
    <property type="entry name" value="NAD(P)-binding Rossmann-like Domain"/>
    <property type="match status" value="1"/>
</dbReference>